<organism evidence="11 12">
    <name type="scientific">Caenorhabditis elegans</name>
    <dbReference type="NCBI Taxonomy" id="6239"/>
    <lineage>
        <taxon>Eukaryota</taxon>
        <taxon>Metazoa</taxon>
        <taxon>Ecdysozoa</taxon>
        <taxon>Nematoda</taxon>
        <taxon>Chromadorea</taxon>
        <taxon>Rhabditida</taxon>
        <taxon>Rhabditina</taxon>
        <taxon>Rhabditomorpha</taxon>
        <taxon>Rhabditoidea</taxon>
        <taxon>Rhabditidae</taxon>
        <taxon>Peloderinae</taxon>
        <taxon>Caenorhabditis</taxon>
    </lineage>
</organism>
<evidence type="ECO:0000313" key="11">
    <source>
        <dbReference type="EMBL" id="CCD67938.1"/>
    </source>
</evidence>
<dbReference type="RefSeq" id="NP_001359947.1">
    <property type="nucleotide sequence ID" value="NM_001373725.1"/>
</dbReference>
<keyword evidence="7" id="KW-0539">Nucleus</keyword>
<keyword evidence="4 8" id="KW-0863">Zinc-finger</keyword>
<dbReference type="Pfam" id="PF00096">
    <property type="entry name" value="zf-C2H2"/>
    <property type="match status" value="2"/>
</dbReference>
<dbReference type="OMA" id="NGAFECD"/>
<keyword evidence="2" id="KW-0479">Metal-binding</keyword>
<evidence type="ECO:0000256" key="1">
    <source>
        <dbReference type="ARBA" id="ARBA00004123"/>
    </source>
</evidence>
<sequence>MGEFIGNEEFQNFMKATGFIQEFTRRLLERSSKNIIKIPDNLSNVNQLTCLVKQFLREQQDLAVKVEKVQENQKNLSDFVKEKLTNCNCHVQLDVRNLLAKEMKLQDLRQDDGLDFSIKLPSTSSTDFTVSLNQVVDADAQQRFDLELLKMFGAGNIPHFQPPPDLYQHHHIPHTSQQVAQENLAMLANVPKLDDNNAYFDTFSPEKSGKRAKKRAAPSSAHEAQPNNGPYKCRDCEKTFRQKHGLNQHLLTHETNGAFECDGCGKRYSRQESVYRHQRSTAECSKYLPLALINGTVARNPVATWDTPTAEILQKHRILFEHTMHKIPESNHCGTR</sequence>
<dbReference type="Bgee" id="WBGene00016905">
    <property type="expression patterns" value="Expressed in embryo and 4 other cell types or tissues"/>
</dbReference>
<keyword evidence="3" id="KW-0677">Repeat</keyword>
<dbReference type="GO" id="GO:0005654">
    <property type="term" value="C:nucleoplasm"/>
    <property type="evidence" value="ECO:0000318"/>
    <property type="project" value="GO_Central"/>
</dbReference>
<dbReference type="PANTHER" id="PTHR24394:SF29">
    <property type="entry name" value="MYONEURIN"/>
    <property type="match status" value="1"/>
</dbReference>
<dbReference type="ExpressionAtlas" id="Q9N5V6">
    <property type="expression patterns" value="baseline"/>
</dbReference>
<comment type="subcellular location">
    <subcellularLocation>
        <location evidence="1">Nucleus</location>
    </subcellularLocation>
</comment>
<feature type="region of interest" description="Disordered" evidence="9">
    <location>
        <begin position="201"/>
        <end position="230"/>
    </location>
</feature>
<evidence type="ECO:0000313" key="12">
    <source>
        <dbReference type="Proteomes" id="UP000001940"/>
    </source>
</evidence>
<dbReference type="IntAct" id="Q9N5V6">
    <property type="interactions" value="5"/>
</dbReference>
<evidence type="ECO:0000256" key="4">
    <source>
        <dbReference type="ARBA" id="ARBA00022771"/>
    </source>
</evidence>
<dbReference type="STRING" id="6239.C53D5.4a.1"/>
<dbReference type="AGR" id="WB:WBGene00016905"/>
<dbReference type="Proteomes" id="UP000001940">
    <property type="component" value="Chromosome I"/>
</dbReference>
<gene>
    <name evidence="11 13" type="primary">ztf-3</name>
    <name evidence="13" type="ORF">C53D5.4</name>
    <name evidence="11" type="ORF">CELE_C53D5.4</name>
</gene>
<dbReference type="OrthoDB" id="5855904at2759"/>
<accession>Q9N5V6</accession>
<evidence type="ECO:0000256" key="2">
    <source>
        <dbReference type="ARBA" id="ARBA00022723"/>
    </source>
</evidence>
<dbReference type="FunFam" id="3.30.160.60:FF:000045">
    <property type="entry name" value="ZFP69 zinc finger protein B"/>
    <property type="match status" value="1"/>
</dbReference>
<keyword evidence="12" id="KW-1185">Reference proteome</keyword>
<dbReference type="SMART" id="SM00355">
    <property type="entry name" value="ZnF_C2H2"/>
    <property type="match status" value="2"/>
</dbReference>
<evidence type="ECO:0000256" key="9">
    <source>
        <dbReference type="SAM" id="MobiDB-lite"/>
    </source>
</evidence>
<dbReference type="PeptideAtlas" id="Q9N5V6"/>
<dbReference type="InParanoid" id="Q9N5V6"/>
<feature type="domain" description="C2H2-type" evidence="10">
    <location>
        <begin position="231"/>
        <end position="258"/>
    </location>
</feature>
<proteinExistence type="predicted"/>
<evidence type="ECO:0000256" key="3">
    <source>
        <dbReference type="ARBA" id="ARBA00022737"/>
    </source>
</evidence>
<dbReference type="PROSITE" id="PS50157">
    <property type="entry name" value="ZINC_FINGER_C2H2_2"/>
    <property type="match status" value="2"/>
</dbReference>
<evidence type="ECO:0000313" key="13">
    <source>
        <dbReference type="WormBase" id="C53D5.4a"/>
    </source>
</evidence>
<evidence type="ECO:0000256" key="7">
    <source>
        <dbReference type="ARBA" id="ARBA00023242"/>
    </source>
</evidence>
<dbReference type="Gene3D" id="3.30.160.60">
    <property type="entry name" value="Classic Zinc Finger"/>
    <property type="match status" value="2"/>
</dbReference>
<dbReference type="InterPro" id="IPR036236">
    <property type="entry name" value="Znf_C2H2_sf"/>
</dbReference>
<dbReference type="InterPro" id="IPR013087">
    <property type="entry name" value="Znf_C2H2_type"/>
</dbReference>
<dbReference type="SUPFAM" id="SSF57667">
    <property type="entry name" value="beta-beta-alpha zinc fingers"/>
    <property type="match status" value="1"/>
</dbReference>
<dbReference type="GO" id="GO:0001227">
    <property type="term" value="F:DNA-binding transcription repressor activity, RNA polymerase II-specific"/>
    <property type="evidence" value="ECO:0000318"/>
    <property type="project" value="GO_Central"/>
</dbReference>
<evidence type="ECO:0000256" key="5">
    <source>
        <dbReference type="ARBA" id="ARBA00022833"/>
    </source>
</evidence>
<dbReference type="EMBL" id="BX284601">
    <property type="protein sequence ID" value="CCD67938.1"/>
    <property type="molecule type" value="Genomic_DNA"/>
</dbReference>
<keyword evidence="6" id="KW-0238">DNA-binding</keyword>
<name>Q9N5V6_CAEEL</name>
<dbReference type="CTD" id="171617"/>
<protein>
    <submittedName>
        <fullName evidence="11">C2H2-type domain-containing protein</fullName>
    </submittedName>
</protein>
<dbReference type="PhylomeDB" id="Q9N5V6"/>
<evidence type="ECO:0000256" key="6">
    <source>
        <dbReference type="ARBA" id="ARBA00023125"/>
    </source>
</evidence>
<keyword evidence="5" id="KW-0862">Zinc</keyword>
<dbReference type="GO" id="GO:0000978">
    <property type="term" value="F:RNA polymerase II cis-regulatory region sequence-specific DNA binding"/>
    <property type="evidence" value="ECO:0000318"/>
    <property type="project" value="GO_Central"/>
</dbReference>
<dbReference type="UCSC" id="C53D5.4">
    <property type="organism name" value="c. elegans"/>
</dbReference>
<feature type="domain" description="C2H2-type" evidence="10">
    <location>
        <begin position="259"/>
        <end position="287"/>
    </location>
</feature>
<dbReference type="PaxDb" id="6239-C53D5.4"/>
<dbReference type="GO" id="GO:0006357">
    <property type="term" value="P:regulation of transcription by RNA polymerase II"/>
    <property type="evidence" value="ECO:0000318"/>
    <property type="project" value="GO_Central"/>
</dbReference>
<dbReference type="FunCoup" id="Q9N5V6">
    <property type="interactions" value="1022"/>
</dbReference>
<dbReference type="PANTHER" id="PTHR24394">
    <property type="entry name" value="ZINC FINGER PROTEIN"/>
    <property type="match status" value="1"/>
</dbReference>
<evidence type="ECO:0000259" key="10">
    <source>
        <dbReference type="PROSITE" id="PS50157"/>
    </source>
</evidence>
<dbReference type="PROSITE" id="PS00028">
    <property type="entry name" value="ZINC_FINGER_C2H2_1"/>
    <property type="match status" value="1"/>
</dbReference>
<dbReference type="GO" id="GO:0008270">
    <property type="term" value="F:zinc ion binding"/>
    <property type="evidence" value="ECO:0007669"/>
    <property type="project" value="UniProtKB-KW"/>
</dbReference>
<reference evidence="11 12" key="1">
    <citation type="journal article" date="1998" name="Science">
        <title>Genome sequence of the nematode C. elegans: a platform for investigating biology.</title>
        <authorList>
            <consortium name="The C. elegans sequencing consortium"/>
            <person name="Sulson J.E."/>
            <person name="Waterston R."/>
        </authorList>
    </citation>
    <scope>NUCLEOTIDE SEQUENCE [LARGE SCALE GENOMIC DNA]</scope>
    <source>
        <strain evidence="11 12">Bristol N2</strain>
    </source>
</reference>
<dbReference type="WormBase" id="C53D5.4a">
    <property type="protein sequence ID" value="CE23611"/>
    <property type="gene ID" value="WBGene00016905"/>
    <property type="gene designation" value="ztf-3"/>
</dbReference>
<dbReference type="GeneID" id="171617"/>
<dbReference type="AlphaFoldDB" id="Q9N5V6"/>
<evidence type="ECO:0000256" key="8">
    <source>
        <dbReference type="PROSITE-ProRule" id="PRU00042"/>
    </source>
</evidence>